<keyword evidence="3" id="KW-1185">Reference proteome</keyword>
<dbReference type="RefSeq" id="WP_013851177.1">
    <property type="nucleotide sequence ID" value="NZ_CP123735.1"/>
</dbReference>
<dbReference type="Proteomes" id="UP000181860">
    <property type="component" value="Unassembled WGS sequence"/>
</dbReference>
<reference evidence="2" key="3">
    <citation type="submission" date="2023-04" db="EMBL/GenBank/DDBJ databases">
        <authorList>
            <person name="Wang Y."/>
        </authorList>
    </citation>
    <scope>NUCLEOTIDE SEQUENCE</scope>
    <source>
        <strain evidence="2">ZW18</strain>
    </source>
</reference>
<evidence type="ECO:0000313" key="1">
    <source>
        <dbReference type="EMBL" id="SDA67233.1"/>
    </source>
</evidence>
<sequence>MKGVKVSDGYIDATGNVLDFSDQGFYKNDANGNPIMDWPLDWNDFRRGDEGTALIYVPIKGLKPLTHYRVLCQKPWHGKKGNGNFQNGALYWRTMKTDLDGELNSEFGSPTSDESSIPVIKAHFVVGSKKVAKKSSTVKVSKKGYVDVRKNKKVRTYTSTGKFSKHYVYGHHTYKLNRKKHIKGHGTCYKIYGKNQWIPAKYLDLR</sequence>
<dbReference type="EMBL" id="CP123735">
    <property type="protein sequence ID" value="WGO85775.1"/>
    <property type="molecule type" value="Genomic_DNA"/>
</dbReference>
<protein>
    <recommendedName>
        <fullName evidence="5">Surface layer protein A domain-containing protein</fullName>
    </recommendedName>
</protein>
<accession>A0AAX3UDI8</accession>
<dbReference type="AlphaFoldDB" id="A0AAX3UDI8"/>
<evidence type="ECO:0000313" key="2">
    <source>
        <dbReference type="EMBL" id="WGO85775.1"/>
    </source>
</evidence>
<evidence type="ECO:0008006" key="5">
    <source>
        <dbReference type="Google" id="ProtNLM"/>
    </source>
</evidence>
<gene>
    <name evidence="2" type="ORF">QEJ78_10810</name>
    <name evidence="1" type="ORF">SAMN02983011_02061</name>
</gene>
<reference evidence="2" key="2">
    <citation type="journal article" date="2022" name="Food Funct.">
        <title>Lactobacillus kefiranofaciens ZW18 from Kefir enhances the anti-tumor effect of anti-programmed cell death 1 (PD-1) immunotherapy by modulating the gut microbiota.</title>
        <authorList>
            <person name="Zhao J."/>
            <person name="Wang Y."/>
            <person name="Wang J."/>
            <person name="Lv M."/>
            <person name="Zhou C."/>
            <person name="Jia L."/>
            <person name="Geng W."/>
        </authorList>
    </citation>
    <scope>NUCLEOTIDE SEQUENCE</scope>
    <source>
        <strain evidence="2">ZW18</strain>
    </source>
</reference>
<proteinExistence type="predicted"/>
<dbReference type="Proteomes" id="UP001242513">
    <property type="component" value="Chromosome"/>
</dbReference>
<evidence type="ECO:0000313" key="3">
    <source>
        <dbReference type="Proteomes" id="UP000181860"/>
    </source>
</evidence>
<reference evidence="1 3" key="1">
    <citation type="submission" date="2016-10" db="EMBL/GenBank/DDBJ databases">
        <authorList>
            <person name="Varghese N."/>
            <person name="Submissions S."/>
        </authorList>
    </citation>
    <scope>NUCLEOTIDE SEQUENCE [LARGE SCALE GENOMIC DNA]</scope>
    <source>
        <strain evidence="1 3">ATCC 43761</strain>
    </source>
</reference>
<organism evidence="2 4">
    <name type="scientific">Lactobacillus kefiranofaciens</name>
    <dbReference type="NCBI Taxonomy" id="267818"/>
    <lineage>
        <taxon>Bacteria</taxon>
        <taxon>Bacillati</taxon>
        <taxon>Bacillota</taxon>
        <taxon>Bacilli</taxon>
        <taxon>Lactobacillales</taxon>
        <taxon>Lactobacillaceae</taxon>
        <taxon>Lactobacillus</taxon>
    </lineage>
</organism>
<evidence type="ECO:0000313" key="4">
    <source>
        <dbReference type="Proteomes" id="UP001242513"/>
    </source>
</evidence>
<name>A0AAX3UDI8_9LACO</name>
<dbReference type="EMBL" id="FMXC01000035">
    <property type="protein sequence ID" value="SDA67233.1"/>
    <property type="molecule type" value="Genomic_DNA"/>
</dbReference>